<dbReference type="Proteomes" id="UP001597108">
    <property type="component" value="Unassembled WGS sequence"/>
</dbReference>
<dbReference type="EMBL" id="JBHTJT010000025">
    <property type="protein sequence ID" value="MFD0980628.1"/>
    <property type="molecule type" value="Genomic_DNA"/>
</dbReference>
<dbReference type="Pfam" id="PF00415">
    <property type="entry name" value="RCC1"/>
    <property type="match status" value="1"/>
</dbReference>
<dbReference type="Pfam" id="PF13540">
    <property type="entry name" value="RCC1_2"/>
    <property type="match status" value="2"/>
</dbReference>
<feature type="chain" id="PRO_5046204114" description="Beta-lactamase" evidence="1">
    <location>
        <begin position="19"/>
        <end position="546"/>
    </location>
</feature>
<dbReference type="RefSeq" id="WP_386075143.1">
    <property type="nucleotide sequence ID" value="NZ_JBHTJT010000025.1"/>
</dbReference>
<evidence type="ECO:0000313" key="2">
    <source>
        <dbReference type="EMBL" id="MFD0980628.1"/>
    </source>
</evidence>
<evidence type="ECO:0000256" key="1">
    <source>
        <dbReference type="SAM" id="SignalP"/>
    </source>
</evidence>
<sequence>MRKMLIIPLIFSGGTVLASEAVDVAVSDWHGCALYDSGEVYCFGQIAGSEFNIPFTAYHVPDLPPAVSIAAGRFGACAIDKQGSLWCWGYDFQRSHRAGEEIVSKVPFQVEGLSKVRSVDMGYSHICAIPESLDVWCWGENTCGEVGCGHTDPVSEPTKVPYTEGVQWISAGVNNTCATFNTGWLVCWGSDNPTMPGKPFIYESPEPILMDEDYFGSMNQIANGRNFACGIRSLVNGEVTCWGSNIMGQLGTDTPRISEGPVGIGEVDGITNAMDIDATYFNACAVAGDQVICWGAPLFSDTSEMLQPPTPIEGLIGATRVAIGPNFGCAVVEGEVLCWGFADHEGKPIIEGMTPSAPVTVPGLPVGNADHSFDEGLEAAKTGDYALAMGIWWPLARQGDAEAQTALGTLYYNGWGVPRNAAEAVRLYRLAADKGFAKAQYYLGDLVEKGKYLPMDLAGAVHLYHLAALQGYAPAQYQLGVMYRDGRGTEKNSVAAHMWFSIASQNGEDRAGGAVEWLEYSMEPGEIVKAKDLAKTCMGSNYQDCG</sequence>
<dbReference type="InterPro" id="IPR006597">
    <property type="entry name" value="Sel1-like"/>
</dbReference>
<dbReference type="SUPFAM" id="SSF81901">
    <property type="entry name" value="HCP-like"/>
    <property type="match status" value="1"/>
</dbReference>
<dbReference type="PANTHER" id="PTHR45982">
    <property type="entry name" value="REGULATOR OF CHROMOSOME CONDENSATION"/>
    <property type="match status" value="1"/>
</dbReference>
<evidence type="ECO:0008006" key="4">
    <source>
        <dbReference type="Google" id="ProtNLM"/>
    </source>
</evidence>
<reference evidence="3" key="1">
    <citation type="journal article" date="2019" name="Int. J. Syst. Evol. Microbiol.">
        <title>The Global Catalogue of Microorganisms (GCM) 10K type strain sequencing project: providing services to taxonomists for standard genome sequencing and annotation.</title>
        <authorList>
            <consortium name="The Broad Institute Genomics Platform"/>
            <consortium name="The Broad Institute Genome Sequencing Center for Infectious Disease"/>
            <person name="Wu L."/>
            <person name="Ma J."/>
        </authorList>
    </citation>
    <scope>NUCLEOTIDE SEQUENCE [LARGE SCALE GENOMIC DNA]</scope>
    <source>
        <strain evidence="3">CCUG 60524</strain>
    </source>
</reference>
<dbReference type="Gene3D" id="2.130.10.30">
    <property type="entry name" value="Regulator of chromosome condensation 1/beta-lactamase-inhibitor protein II"/>
    <property type="match status" value="2"/>
</dbReference>
<evidence type="ECO:0000313" key="3">
    <source>
        <dbReference type="Proteomes" id="UP001597108"/>
    </source>
</evidence>
<proteinExistence type="predicted"/>
<dbReference type="Pfam" id="PF08238">
    <property type="entry name" value="Sel1"/>
    <property type="match status" value="3"/>
</dbReference>
<feature type="signal peptide" evidence="1">
    <location>
        <begin position="1"/>
        <end position="18"/>
    </location>
</feature>
<dbReference type="InterPro" id="IPR009091">
    <property type="entry name" value="RCC1/BLIP-II"/>
</dbReference>
<dbReference type="PROSITE" id="PS50012">
    <property type="entry name" value="RCC1_3"/>
    <property type="match status" value="3"/>
</dbReference>
<dbReference type="SMART" id="SM00671">
    <property type="entry name" value="SEL1"/>
    <property type="match status" value="3"/>
</dbReference>
<protein>
    <recommendedName>
        <fullName evidence="4">Beta-lactamase</fullName>
    </recommendedName>
</protein>
<dbReference type="SUPFAM" id="SSF50985">
    <property type="entry name" value="RCC1/BLIP-II"/>
    <property type="match status" value="2"/>
</dbReference>
<comment type="caution">
    <text evidence="2">The sequence shown here is derived from an EMBL/GenBank/DDBJ whole genome shotgun (WGS) entry which is preliminary data.</text>
</comment>
<dbReference type="InterPro" id="IPR051553">
    <property type="entry name" value="Ran_GTPase-activating"/>
</dbReference>
<keyword evidence="3" id="KW-1185">Reference proteome</keyword>
<dbReference type="InterPro" id="IPR000408">
    <property type="entry name" value="Reg_chr_condens"/>
</dbReference>
<name>A0ABW3ITD7_9RHOB</name>
<dbReference type="PANTHER" id="PTHR45982:SF1">
    <property type="entry name" value="REGULATOR OF CHROMOSOME CONDENSATION"/>
    <property type="match status" value="1"/>
</dbReference>
<dbReference type="InterPro" id="IPR011990">
    <property type="entry name" value="TPR-like_helical_dom_sf"/>
</dbReference>
<accession>A0ABW3ITD7</accession>
<gene>
    <name evidence="2" type="ORF">ACFQ2S_13310</name>
</gene>
<keyword evidence="1" id="KW-0732">Signal</keyword>
<dbReference type="Gene3D" id="1.25.40.10">
    <property type="entry name" value="Tetratricopeptide repeat domain"/>
    <property type="match status" value="1"/>
</dbReference>
<organism evidence="2 3">
    <name type="scientific">Tropicimonas aquimaris</name>
    <dbReference type="NCBI Taxonomy" id="914152"/>
    <lineage>
        <taxon>Bacteria</taxon>
        <taxon>Pseudomonadati</taxon>
        <taxon>Pseudomonadota</taxon>
        <taxon>Alphaproteobacteria</taxon>
        <taxon>Rhodobacterales</taxon>
        <taxon>Roseobacteraceae</taxon>
        <taxon>Tropicimonas</taxon>
    </lineage>
</organism>